<dbReference type="Proteomes" id="UP001497392">
    <property type="component" value="Unassembled WGS sequence"/>
</dbReference>
<evidence type="ECO:0000256" key="2">
    <source>
        <dbReference type="ARBA" id="ARBA00022737"/>
    </source>
</evidence>
<evidence type="ECO:0000256" key="5">
    <source>
        <dbReference type="SAM" id="MobiDB-lite"/>
    </source>
</evidence>
<feature type="repeat" description="WD" evidence="4">
    <location>
        <begin position="179"/>
        <end position="220"/>
    </location>
</feature>
<dbReference type="PANTHER" id="PTHR19923:SF0">
    <property type="entry name" value="PLEIOTROPIC REGULATOR 1"/>
    <property type="match status" value="1"/>
</dbReference>
<dbReference type="SMART" id="SM00320">
    <property type="entry name" value="WD40"/>
    <property type="match status" value="7"/>
</dbReference>
<protein>
    <submittedName>
        <fullName evidence="6">G593 protein</fullName>
    </submittedName>
</protein>
<dbReference type="Pfam" id="PF00400">
    <property type="entry name" value="WD40"/>
    <property type="match status" value="5"/>
</dbReference>
<sequence length="495" mass="54123">MATAIAAEAAPSRQELPIEGKTVKALTILSVKRTFDLFAGNYGQKVPLDEASQKAKIACKIRDEYMAVKDFKAPQAAAKGGTLANGSQAAANGSSAPASKDKSTTAKLIENMPAPADEAARRAQAEAGALVVHQGNKALVPTATGGKKEYMPSAQLAKRLPSAWPRPVWHAPWRMYRVVSGHLGWVRSLAVDPGNEFFATGSADRTIKIWDLASGQLKLTLTGHIEQVTGMALSPRHPYMFSCGLDKQVKCWDLEYNKVIRQYHGHLSGVYALALHPSLDVLMTGGRDSVCRVWDMRTKVQVHCLTGHDDTVASILTQSTDPQVITGSHDKTIRLWDIRAVRPKTMATLTYHKKSVRGLAMHPTEYAFASAGADNVKKFRLPTGEFLHNMLQNQRAIINCAACNEDGVLATGADNGSLWFWDWKSGNRFQEGQTIVQPGSLESEAGIYAASFDVSGSRLLTAEADKTIKFWKEDQSATPETHPVVFRPPKDIRRY</sequence>
<comment type="caution">
    <text evidence="6">The sequence shown here is derived from an EMBL/GenBank/DDBJ whole genome shotgun (WGS) entry which is preliminary data.</text>
</comment>
<dbReference type="Gene3D" id="2.130.10.10">
    <property type="entry name" value="YVTN repeat-like/Quinoprotein amine dehydrogenase"/>
    <property type="match status" value="1"/>
</dbReference>
<dbReference type="InterPro" id="IPR019775">
    <property type="entry name" value="WD40_repeat_CS"/>
</dbReference>
<dbReference type="InterPro" id="IPR001680">
    <property type="entry name" value="WD40_rpt"/>
</dbReference>
<dbReference type="PROSITE" id="PS50294">
    <property type="entry name" value="WD_REPEATS_REGION"/>
    <property type="match status" value="4"/>
</dbReference>
<feature type="repeat" description="WD" evidence="4">
    <location>
        <begin position="263"/>
        <end position="304"/>
    </location>
</feature>
<dbReference type="PANTHER" id="PTHR19923">
    <property type="entry name" value="WD40 REPEAT PROTEINPRL1/PRL2-RELATED"/>
    <property type="match status" value="1"/>
</dbReference>
<keyword evidence="7" id="KW-1185">Reference proteome</keyword>
<feature type="repeat" description="WD" evidence="4">
    <location>
        <begin position="305"/>
        <end position="339"/>
    </location>
</feature>
<dbReference type="InterPro" id="IPR015943">
    <property type="entry name" value="WD40/YVTN_repeat-like_dom_sf"/>
</dbReference>
<dbReference type="PROSITE" id="PS00678">
    <property type="entry name" value="WD_REPEATS_1"/>
    <property type="match status" value="2"/>
</dbReference>
<organism evidence="6 7">
    <name type="scientific">Coccomyxa viridis</name>
    <dbReference type="NCBI Taxonomy" id="1274662"/>
    <lineage>
        <taxon>Eukaryota</taxon>
        <taxon>Viridiplantae</taxon>
        <taxon>Chlorophyta</taxon>
        <taxon>core chlorophytes</taxon>
        <taxon>Trebouxiophyceae</taxon>
        <taxon>Trebouxiophyceae incertae sedis</taxon>
        <taxon>Coccomyxaceae</taxon>
        <taxon>Coccomyxa</taxon>
    </lineage>
</organism>
<reference evidence="6 7" key="1">
    <citation type="submission" date="2024-06" db="EMBL/GenBank/DDBJ databases">
        <authorList>
            <person name="Kraege A."/>
            <person name="Thomma B."/>
        </authorList>
    </citation>
    <scope>NUCLEOTIDE SEQUENCE [LARGE SCALE GENOMIC DNA]</scope>
</reference>
<keyword evidence="1 4" id="KW-0853">WD repeat</keyword>
<evidence type="ECO:0000256" key="4">
    <source>
        <dbReference type="PROSITE-ProRule" id="PRU00221"/>
    </source>
</evidence>
<dbReference type="InterPro" id="IPR036322">
    <property type="entry name" value="WD40_repeat_dom_sf"/>
</dbReference>
<dbReference type="InterPro" id="IPR045241">
    <property type="entry name" value="Prp46/PLRG1-like"/>
</dbReference>
<dbReference type="CDD" id="cd00200">
    <property type="entry name" value="WD40"/>
    <property type="match status" value="1"/>
</dbReference>
<evidence type="ECO:0000313" key="6">
    <source>
        <dbReference type="EMBL" id="CAL5218861.1"/>
    </source>
</evidence>
<comment type="similarity">
    <text evidence="3">Belongs to the WD repeat PRL1/PRL2 family.</text>
</comment>
<dbReference type="PROSITE" id="PS50082">
    <property type="entry name" value="WD_REPEATS_2"/>
    <property type="match status" value="4"/>
</dbReference>
<accession>A0ABP1FHP3</accession>
<proteinExistence type="inferred from homology"/>
<feature type="compositionally biased region" description="Low complexity" evidence="5">
    <location>
        <begin position="84"/>
        <end position="98"/>
    </location>
</feature>
<evidence type="ECO:0000256" key="3">
    <source>
        <dbReference type="ARBA" id="ARBA00025726"/>
    </source>
</evidence>
<name>A0ABP1FHP3_9CHLO</name>
<dbReference type="InterPro" id="IPR020472">
    <property type="entry name" value="WD40_PAC1"/>
</dbReference>
<keyword evidence="2" id="KW-0677">Repeat</keyword>
<evidence type="ECO:0000313" key="7">
    <source>
        <dbReference type="Proteomes" id="UP001497392"/>
    </source>
</evidence>
<gene>
    <name evidence="6" type="primary">g593</name>
    <name evidence="6" type="ORF">VP750_LOCUS520</name>
</gene>
<dbReference type="SUPFAM" id="SSF50978">
    <property type="entry name" value="WD40 repeat-like"/>
    <property type="match status" value="1"/>
</dbReference>
<feature type="region of interest" description="Disordered" evidence="5">
    <location>
        <begin position="84"/>
        <end position="103"/>
    </location>
</feature>
<dbReference type="EMBL" id="CAXHTA020000001">
    <property type="protein sequence ID" value="CAL5218861.1"/>
    <property type="molecule type" value="Genomic_DNA"/>
</dbReference>
<dbReference type="PRINTS" id="PR00320">
    <property type="entry name" value="GPROTEINBRPT"/>
</dbReference>
<feature type="repeat" description="WD" evidence="4">
    <location>
        <begin position="221"/>
        <end position="262"/>
    </location>
</feature>
<evidence type="ECO:0000256" key="1">
    <source>
        <dbReference type="ARBA" id="ARBA00022574"/>
    </source>
</evidence>